<accession>A0A565BJL8</accession>
<dbReference type="OrthoDB" id="1111756at2759"/>
<evidence type="ECO:0000313" key="3">
    <source>
        <dbReference type="Proteomes" id="UP000489600"/>
    </source>
</evidence>
<feature type="region of interest" description="Disordered" evidence="1">
    <location>
        <begin position="96"/>
        <end position="120"/>
    </location>
</feature>
<keyword evidence="3" id="KW-1185">Reference proteome</keyword>
<name>A0A565BJL8_9BRAS</name>
<protein>
    <submittedName>
        <fullName evidence="2">Uncharacterized protein</fullName>
    </submittedName>
</protein>
<reference evidence="2" key="1">
    <citation type="submission" date="2019-07" db="EMBL/GenBank/DDBJ databases">
        <authorList>
            <person name="Dittberner H."/>
        </authorList>
    </citation>
    <scope>NUCLEOTIDE SEQUENCE [LARGE SCALE GENOMIC DNA]</scope>
</reference>
<comment type="caution">
    <text evidence="2">The sequence shown here is derived from an EMBL/GenBank/DDBJ whole genome shotgun (WGS) entry which is preliminary data.</text>
</comment>
<sequence>MDTHLSNIESYLATMQTPIQMLNARSQANKDYERESWLQLNELQDIEKFTDFSWASSEILRDPFEQKRFVLLNSKQDRLRFLEGVTGYDHSGTFPGSPWKRQFSGSSGPHSRGSFGSGSGSPSVGGFAQFNNAGFSNIGGTSNSGVDGTSNVGGYSQFVSSGSPNKFRRREGFQVSNTNPQFRTSSAAELLERFNLSYFNRIFGSNNNNGEK</sequence>
<dbReference type="EMBL" id="CABITT030000004">
    <property type="protein sequence ID" value="VVB01801.1"/>
    <property type="molecule type" value="Genomic_DNA"/>
</dbReference>
<proteinExistence type="predicted"/>
<evidence type="ECO:0000256" key="1">
    <source>
        <dbReference type="SAM" id="MobiDB-lite"/>
    </source>
</evidence>
<organism evidence="2 3">
    <name type="scientific">Arabis nemorensis</name>
    <dbReference type="NCBI Taxonomy" id="586526"/>
    <lineage>
        <taxon>Eukaryota</taxon>
        <taxon>Viridiplantae</taxon>
        <taxon>Streptophyta</taxon>
        <taxon>Embryophyta</taxon>
        <taxon>Tracheophyta</taxon>
        <taxon>Spermatophyta</taxon>
        <taxon>Magnoliopsida</taxon>
        <taxon>eudicotyledons</taxon>
        <taxon>Gunneridae</taxon>
        <taxon>Pentapetalae</taxon>
        <taxon>rosids</taxon>
        <taxon>malvids</taxon>
        <taxon>Brassicales</taxon>
        <taxon>Brassicaceae</taxon>
        <taxon>Arabideae</taxon>
        <taxon>Arabis</taxon>
    </lineage>
</organism>
<evidence type="ECO:0000313" key="2">
    <source>
        <dbReference type="EMBL" id="VVB01801.1"/>
    </source>
</evidence>
<gene>
    <name evidence="2" type="ORF">ANE_LOCUS12245</name>
</gene>
<dbReference type="Proteomes" id="UP000489600">
    <property type="component" value="Unassembled WGS sequence"/>
</dbReference>
<feature type="compositionally biased region" description="Low complexity" evidence="1">
    <location>
        <begin position="104"/>
        <end position="120"/>
    </location>
</feature>
<dbReference type="AlphaFoldDB" id="A0A565BJL8"/>